<name>A0A8J8PBL2_9EURY</name>
<comment type="caution">
    <text evidence="2">The sequence shown here is derived from an EMBL/GenBank/DDBJ whole genome shotgun (WGS) entry which is preliminary data.</text>
</comment>
<evidence type="ECO:0000313" key="2">
    <source>
        <dbReference type="EMBL" id="TQQ81017.1"/>
    </source>
</evidence>
<dbReference type="InterPro" id="IPR055946">
    <property type="entry name" value="DUF7524"/>
</dbReference>
<feature type="transmembrane region" description="Helical" evidence="1">
    <location>
        <begin position="148"/>
        <end position="166"/>
    </location>
</feature>
<keyword evidence="1" id="KW-1133">Transmembrane helix</keyword>
<dbReference type="Pfam" id="PF24368">
    <property type="entry name" value="DUF7524"/>
    <property type="match status" value="1"/>
</dbReference>
<evidence type="ECO:0000313" key="3">
    <source>
        <dbReference type="Proteomes" id="UP000705823"/>
    </source>
</evidence>
<gene>
    <name evidence="2" type="ORF">EGH24_07645</name>
</gene>
<accession>A0A8J8PBL2</accession>
<dbReference type="OrthoDB" id="282430at2157"/>
<reference evidence="2" key="1">
    <citation type="submission" date="2019-02" db="EMBL/GenBank/DDBJ databases">
        <title>Halonotius sp. a new haloarchaeum isolated from saline soil.</title>
        <authorList>
            <person name="Duran-Viseras A."/>
            <person name="Sanchez-Porro C."/>
            <person name="Ventosa A."/>
        </authorList>
    </citation>
    <scope>NUCLEOTIDE SEQUENCE</scope>
    <source>
        <strain evidence="2">F15B</strain>
    </source>
</reference>
<keyword evidence="3" id="KW-1185">Reference proteome</keyword>
<protein>
    <submittedName>
        <fullName evidence="2">Uncharacterized protein</fullName>
    </submittedName>
</protein>
<dbReference type="EMBL" id="RKLU01000003">
    <property type="protein sequence ID" value="TQQ81017.1"/>
    <property type="molecule type" value="Genomic_DNA"/>
</dbReference>
<proteinExistence type="predicted"/>
<sequence length="192" mass="20073">MPRLTVDLNEDGLHSIAAPSTFETGGPFEIELDNHDEAVHVHLNLDDTLSTVAHIRANNHYVEPNRSRSVTVDVEPRGTDISGRLKIATGYGSEVVYTTVTVTPPDEEPHRVDVDESLSVPATPEPEEPSLAELLADNGMLPGEAGPVIVIGLVAIALSAVAAATIESPAVLAGSLIVLVGVAVAVAISIRP</sequence>
<keyword evidence="1" id="KW-0472">Membrane</keyword>
<dbReference type="AlphaFoldDB" id="A0A8J8PBL2"/>
<keyword evidence="1" id="KW-0812">Transmembrane</keyword>
<evidence type="ECO:0000256" key="1">
    <source>
        <dbReference type="SAM" id="Phobius"/>
    </source>
</evidence>
<organism evidence="2 3">
    <name type="scientific">Halonotius terrestris</name>
    <dbReference type="NCBI Taxonomy" id="2487750"/>
    <lineage>
        <taxon>Archaea</taxon>
        <taxon>Methanobacteriati</taxon>
        <taxon>Methanobacteriota</taxon>
        <taxon>Stenosarchaea group</taxon>
        <taxon>Halobacteria</taxon>
        <taxon>Halobacteriales</taxon>
        <taxon>Haloferacaceae</taxon>
        <taxon>Halonotius</taxon>
    </lineage>
</organism>
<feature type="transmembrane region" description="Helical" evidence="1">
    <location>
        <begin position="172"/>
        <end position="190"/>
    </location>
</feature>
<dbReference type="Proteomes" id="UP000705823">
    <property type="component" value="Unassembled WGS sequence"/>
</dbReference>
<dbReference type="RefSeq" id="WP_142979579.1">
    <property type="nucleotide sequence ID" value="NZ_RKLU01000003.1"/>
</dbReference>